<dbReference type="EMBL" id="PIPJ01000003">
    <property type="protein sequence ID" value="RUO21143.1"/>
    <property type="molecule type" value="Genomic_DNA"/>
</dbReference>
<keyword evidence="1" id="KW-1133">Transmembrane helix</keyword>
<evidence type="ECO:0008006" key="4">
    <source>
        <dbReference type="Google" id="ProtNLM"/>
    </source>
</evidence>
<protein>
    <recommendedName>
        <fullName evidence="4">Type II secretion system protein</fullName>
    </recommendedName>
</protein>
<feature type="transmembrane region" description="Helical" evidence="1">
    <location>
        <begin position="53"/>
        <end position="75"/>
    </location>
</feature>
<comment type="caution">
    <text evidence="2">The sequence shown here is derived from an EMBL/GenBank/DDBJ whole genome shotgun (WGS) entry which is preliminary data.</text>
</comment>
<keyword evidence="1" id="KW-0472">Membrane</keyword>
<dbReference type="InterPro" id="IPR045584">
    <property type="entry name" value="Pilin-like"/>
</dbReference>
<proteinExistence type="predicted"/>
<dbReference type="SUPFAM" id="SSF54523">
    <property type="entry name" value="Pili subunits"/>
    <property type="match status" value="1"/>
</dbReference>
<accession>A0A432VWQ3</accession>
<name>A0A432VWQ3_9GAMM</name>
<evidence type="ECO:0000256" key="1">
    <source>
        <dbReference type="SAM" id="Phobius"/>
    </source>
</evidence>
<dbReference type="OrthoDB" id="6238200at2"/>
<dbReference type="Proteomes" id="UP000288395">
    <property type="component" value="Unassembled WGS sequence"/>
</dbReference>
<dbReference type="RefSeq" id="WP_126766721.1">
    <property type="nucleotide sequence ID" value="NZ_PIPJ01000003.1"/>
</dbReference>
<sequence length="427" mass="46606">MSSKVLSKDVLAKTVTVNKIAANDPSTNEVMVDGRATNQAAAGKQSARKSNQFGYSLLELLIVLAFLGTLLTFAIQFSTTQQRQARIQLFVAELNDLKNAVYAAREVTAEELSVTNLIAGKHYFGAEVSPWGEPYAIVENEEGVFVSGYAENQQLAELAVNKLAAADFEASWVKVFVYRPNPQFDEEQFLHRDFDEQRPYLNQMNTNLDMNANDIANVGELAAEQANFLNSNANLAWFDNLVAEDATFDELSANFLSSENALINELDSNVLEVNELLVSDLFAENLQISAPSVTVQLLQVNDLQGSNLFTEQLSVVNQLSVNGTLYANNGEVDYINIDQLFAENATIQSIESQSLNASTITADSVTANQFSANQMQVLGSLQVTELSAGNIFAFDFITPSSSLNAVIQQAAALDSLWRDCINSGGCQ</sequence>
<organism evidence="2 3">
    <name type="scientific">Aliidiomarina iranensis</name>
    <dbReference type="NCBI Taxonomy" id="1434071"/>
    <lineage>
        <taxon>Bacteria</taxon>
        <taxon>Pseudomonadati</taxon>
        <taxon>Pseudomonadota</taxon>
        <taxon>Gammaproteobacteria</taxon>
        <taxon>Alteromonadales</taxon>
        <taxon>Idiomarinaceae</taxon>
        <taxon>Aliidiomarina</taxon>
    </lineage>
</organism>
<gene>
    <name evidence="2" type="ORF">CWE08_06000</name>
</gene>
<reference evidence="3" key="1">
    <citation type="journal article" date="2018" name="Front. Microbiol.">
        <title>Genome-Based Analysis Reveals the Taxonomy and Diversity of the Family Idiomarinaceae.</title>
        <authorList>
            <person name="Liu Y."/>
            <person name="Lai Q."/>
            <person name="Shao Z."/>
        </authorList>
    </citation>
    <scope>NUCLEOTIDE SEQUENCE [LARGE SCALE GENOMIC DNA]</scope>
    <source>
        <strain evidence="3">GBPy7</strain>
    </source>
</reference>
<evidence type="ECO:0000313" key="3">
    <source>
        <dbReference type="Proteomes" id="UP000288395"/>
    </source>
</evidence>
<dbReference type="AlphaFoldDB" id="A0A432VWQ3"/>
<evidence type="ECO:0000313" key="2">
    <source>
        <dbReference type="EMBL" id="RUO21143.1"/>
    </source>
</evidence>
<keyword evidence="3" id="KW-1185">Reference proteome</keyword>
<keyword evidence="1" id="KW-0812">Transmembrane</keyword>